<proteinExistence type="predicted"/>
<dbReference type="EMBL" id="OIVN01000138">
    <property type="protein sequence ID" value="SPC75001.1"/>
    <property type="molecule type" value="Genomic_DNA"/>
</dbReference>
<dbReference type="InterPro" id="IPR027443">
    <property type="entry name" value="IPNS-like_sf"/>
</dbReference>
<reference evidence="1" key="1">
    <citation type="submission" date="2018-02" db="EMBL/GenBank/DDBJ databases">
        <authorList>
            <person name="Cohen D.B."/>
            <person name="Kent A.D."/>
        </authorList>
    </citation>
    <scope>NUCLEOTIDE SEQUENCE</scope>
</reference>
<accession>A0A2N9EJV0</accession>
<evidence type="ECO:0000313" key="1">
    <source>
        <dbReference type="EMBL" id="SPC75001.1"/>
    </source>
</evidence>
<protein>
    <submittedName>
        <fullName evidence="1">Uncharacterized protein</fullName>
    </submittedName>
</protein>
<gene>
    <name evidence="1" type="ORF">FSB_LOCUS2883</name>
</gene>
<dbReference type="SUPFAM" id="SSF51197">
    <property type="entry name" value="Clavaminate synthase-like"/>
    <property type="match status" value="1"/>
</dbReference>
<name>A0A2N9EJV0_FAGSY</name>
<sequence>MGELDPAFIQPIDHRPNLNPIEVSDDEVPVLDLFNIILNSQNHTQKDIDNAGQSWGFFQAAKKFFDQSLEVKRDEVNVTGYYYSEDTKDVRDWKEVYIYFTHDPKLVSALHERIKRCSCISYTIPNWYQPCMNQRIWEIGNK</sequence>
<dbReference type="Gene3D" id="2.60.120.330">
    <property type="entry name" value="B-lactam Antibiotic, Isopenicillin N Synthase, Chain"/>
    <property type="match status" value="1"/>
</dbReference>
<dbReference type="AlphaFoldDB" id="A0A2N9EJV0"/>
<organism evidence="1">
    <name type="scientific">Fagus sylvatica</name>
    <name type="common">Beechnut</name>
    <dbReference type="NCBI Taxonomy" id="28930"/>
    <lineage>
        <taxon>Eukaryota</taxon>
        <taxon>Viridiplantae</taxon>
        <taxon>Streptophyta</taxon>
        <taxon>Embryophyta</taxon>
        <taxon>Tracheophyta</taxon>
        <taxon>Spermatophyta</taxon>
        <taxon>Magnoliopsida</taxon>
        <taxon>eudicotyledons</taxon>
        <taxon>Gunneridae</taxon>
        <taxon>Pentapetalae</taxon>
        <taxon>rosids</taxon>
        <taxon>fabids</taxon>
        <taxon>Fagales</taxon>
        <taxon>Fagaceae</taxon>
        <taxon>Fagus</taxon>
    </lineage>
</organism>